<comment type="caution">
    <text evidence="4">The sequence shown here is derived from an EMBL/GenBank/DDBJ whole genome shotgun (WGS) entry which is preliminary data.</text>
</comment>
<feature type="domain" description="TFIIS N-terminal" evidence="3">
    <location>
        <begin position="17"/>
        <end position="99"/>
    </location>
</feature>
<sequence>MATGTYEASHDRLMKLREELEVLRAFGAENEDEENRKIKDSLLLIEEVMVDSCCEDVCKLLETTKIGRTVNQLTKHPATCVSQISKKLVSSWKALYLANLKKTRSSSGEVVEAKQPNVTVHHHQQTPPGKTEKSFRDTQNCPRTAPEDKAFTLAPQPAEEDKKKMHIALDPRVRRQSSSSSTLSRQDVGMKSEHHLHKRSLDSSGPERAVLGHEQKMAESKRKLCMGYAKERDLKRQRSTPNAAKKSAPTVVTFQDLIDGLQTFVTGWVTACSLFRRMAGCLSGWKHTYNTSI</sequence>
<dbReference type="SUPFAM" id="SSF47676">
    <property type="entry name" value="Conserved domain common to transcription factors TFIIS, elongin A, CRSP70"/>
    <property type="match status" value="1"/>
</dbReference>
<organism evidence="4 5">
    <name type="scientific">Ceratopteris richardii</name>
    <name type="common">Triangle waterfern</name>
    <dbReference type="NCBI Taxonomy" id="49495"/>
    <lineage>
        <taxon>Eukaryota</taxon>
        <taxon>Viridiplantae</taxon>
        <taxon>Streptophyta</taxon>
        <taxon>Embryophyta</taxon>
        <taxon>Tracheophyta</taxon>
        <taxon>Polypodiopsida</taxon>
        <taxon>Polypodiidae</taxon>
        <taxon>Polypodiales</taxon>
        <taxon>Pteridineae</taxon>
        <taxon>Pteridaceae</taxon>
        <taxon>Parkerioideae</taxon>
        <taxon>Ceratopteris</taxon>
    </lineage>
</organism>
<dbReference type="Pfam" id="PF08711">
    <property type="entry name" value="Med26"/>
    <property type="match status" value="1"/>
</dbReference>
<evidence type="ECO:0000313" key="4">
    <source>
        <dbReference type="EMBL" id="KAH7288651.1"/>
    </source>
</evidence>
<feature type="compositionally biased region" description="Basic and acidic residues" evidence="2">
    <location>
        <begin position="159"/>
        <end position="173"/>
    </location>
</feature>
<evidence type="ECO:0000256" key="2">
    <source>
        <dbReference type="SAM" id="MobiDB-lite"/>
    </source>
</evidence>
<feature type="region of interest" description="Disordered" evidence="2">
    <location>
        <begin position="117"/>
        <end position="207"/>
    </location>
</feature>
<evidence type="ECO:0000313" key="5">
    <source>
        <dbReference type="Proteomes" id="UP000825935"/>
    </source>
</evidence>
<evidence type="ECO:0000259" key="3">
    <source>
        <dbReference type="PROSITE" id="PS51319"/>
    </source>
</evidence>
<reference evidence="4" key="1">
    <citation type="submission" date="2021-08" db="EMBL/GenBank/DDBJ databases">
        <title>WGS assembly of Ceratopteris richardii.</title>
        <authorList>
            <person name="Marchant D.B."/>
            <person name="Chen G."/>
            <person name="Jenkins J."/>
            <person name="Shu S."/>
            <person name="Leebens-Mack J."/>
            <person name="Grimwood J."/>
            <person name="Schmutz J."/>
            <person name="Soltis P."/>
            <person name="Soltis D."/>
            <person name="Chen Z.-H."/>
        </authorList>
    </citation>
    <scope>NUCLEOTIDE SEQUENCE</scope>
    <source>
        <strain evidence="4">Whitten #5841</strain>
        <tissue evidence="4">Leaf</tissue>
    </source>
</reference>
<dbReference type="Gene3D" id="1.20.930.10">
    <property type="entry name" value="Conserved domain common to transcription factors TFIIS, elongin A, CRSP70"/>
    <property type="match status" value="1"/>
</dbReference>
<name>A0A8T2QYY3_CERRI</name>
<proteinExistence type="predicted"/>
<dbReference type="InterPro" id="IPR017923">
    <property type="entry name" value="TFIIS_N"/>
</dbReference>
<comment type="subcellular location">
    <subcellularLocation>
        <location evidence="1">Nucleus</location>
    </subcellularLocation>
</comment>
<accession>A0A8T2QYY3</accession>
<keyword evidence="5" id="KW-1185">Reference proteome</keyword>
<dbReference type="PROSITE" id="PS51319">
    <property type="entry name" value="TFIIS_N"/>
    <property type="match status" value="1"/>
</dbReference>
<dbReference type="AlphaFoldDB" id="A0A8T2QYY3"/>
<dbReference type="EMBL" id="CM035436">
    <property type="protein sequence ID" value="KAH7288651.1"/>
    <property type="molecule type" value="Genomic_DNA"/>
</dbReference>
<keyword evidence="1" id="KW-0539">Nucleus</keyword>
<feature type="compositionally biased region" description="Low complexity" evidence="2">
    <location>
        <begin position="176"/>
        <end position="185"/>
    </location>
</feature>
<evidence type="ECO:0000256" key="1">
    <source>
        <dbReference type="PROSITE-ProRule" id="PRU00649"/>
    </source>
</evidence>
<dbReference type="GO" id="GO:0005634">
    <property type="term" value="C:nucleus"/>
    <property type="evidence" value="ECO:0007669"/>
    <property type="project" value="UniProtKB-SubCell"/>
</dbReference>
<dbReference type="InterPro" id="IPR035441">
    <property type="entry name" value="TFIIS/LEDGF_dom_sf"/>
</dbReference>
<dbReference type="OrthoDB" id="44867at2759"/>
<protein>
    <recommendedName>
        <fullName evidence="3">TFIIS N-terminal domain-containing protein</fullName>
    </recommendedName>
</protein>
<dbReference type="Proteomes" id="UP000825935">
    <property type="component" value="Chromosome 31"/>
</dbReference>
<gene>
    <name evidence="4" type="ORF">KP509_31G035500</name>
</gene>